<dbReference type="PANTHER" id="PTHR43883:SF1">
    <property type="entry name" value="GLUCONOKINASE"/>
    <property type="match status" value="1"/>
</dbReference>
<evidence type="ECO:0000313" key="1">
    <source>
        <dbReference type="EMBL" id="AWT54895.1"/>
    </source>
</evidence>
<dbReference type="AlphaFoldDB" id="A0A2U9PUD0"/>
<dbReference type="InterPro" id="IPR052732">
    <property type="entry name" value="Cell-binding_unc_protein"/>
</dbReference>
<dbReference type="InterPro" id="IPR011009">
    <property type="entry name" value="Kinase-like_dom_sf"/>
</dbReference>
<dbReference type="SUPFAM" id="SSF52540">
    <property type="entry name" value="P-loop containing nucleoside triphosphate hydrolases"/>
    <property type="match status" value="1"/>
</dbReference>
<dbReference type="Pfam" id="PF13671">
    <property type="entry name" value="AAA_33"/>
    <property type="match status" value="1"/>
</dbReference>
<reference evidence="1 2" key="1">
    <citation type="journal article" date="2013" name="Genome Announc.">
        <title>Draft genome sequence of MKD8, a conjugal recipient Mycobacterium smegmatis strain.</title>
        <authorList>
            <person name="Gray T.A."/>
            <person name="Palumbo M.J."/>
            <person name="Derbyshire K.M."/>
        </authorList>
    </citation>
    <scope>NUCLEOTIDE SEQUENCE [LARGE SCALE GENOMIC DNA]</scope>
    <source>
        <strain evidence="1 2">MKD8</strain>
    </source>
</reference>
<sequence>MEDKPETAVAQRDRVFALGNLDAQIRETHTGLVALIGDLAYKAKKPVRTDFLDFTTAQQREAACLREVELNSRLAPNSYLGVAHLVGPGDRPDEPVVVMRRYRDADRLSTLVTRGAEVNDQLDVIAEILARFHRDAGRGAVIDDQARATSVWARWDENLTELARMSLVPPEQLSEVRRLASQYLSGRAELFAERIADGRIVDGHADLLADDIFCTPEGPAILDCLEFDDTLRYVDGVDDAAFLAMDLEFLGSPELSAFFVDRYRHHAHDTAPQSLMDFYVAYRAVVRAKVECIRVGQGRPEAATDACRHIDIALDRLRAATVQLVIVGGGPGTGKTTVSRALAEELGAVVISTDDVRRYLQESGVIGGAAGELDTGLYAPKNVAAVYDEVLARARHALTHGRSVILDGTWRDVGRRQRAHLLASETAVPVVEFTCSLPVVAAGERIASRSGTTSDATPEIADALAEQGAGIVHGHSIDTSRPLRESVTEAQRVCCLAI</sequence>
<gene>
    <name evidence="1" type="ORF">D806_039290</name>
</gene>
<organism evidence="1 2">
    <name type="scientific">Mycolicibacterium smegmatis (strain MKD8)</name>
    <name type="common">Mycobacterium smegmatis</name>
    <dbReference type="NCBI Taxonomy" id="1214915"/>
    <lineage>
        <taxon>Bacteria</taxon>
        <taxon>Bacillati</taxon>
        <taxon>Actinomycetota</taxon>
        <taxon>Actinomycetes</taxon>
        <taxon>Mycobacteriales</taxon>
        <taxon>Mycobacteriaceae</taxon>
        <taxon>Mycolicibacterium</taxon>
    </lineage>
</organism>
<dbReference type="Proteomes" id="UP000011200">
    <property type="component" value="Chromosome"/>
</dbReference>
<dbReference type="SUPFAM" id="SSF56112">
    <property type="entry name" value="Protein kinase-like (PK-like)"/>
    <property type="match status" value="1"/>
</dbReference>
<evidence type="ECO:0008006" key="3">
    <source>
        <dbReference type="Google" id="ProtNLM"/>
    </source>
</evidence>
<reference evidence="2" key="2">
    <citation type="submission" date="2018-03" db="EMBL/GenBank/DDBJ databases">
        <authorList>
            <person name="Derbyshire K."/>
            <person name="Gray T.A."/>
            <person name="Champion M."/>
        </authorList>
    </citation>
    <scope>NUCLEOTIDE SEQUENCE [LARGE SCALE GENOMIC DNA]</scope>
    <source>
        <strain evidence="2">MKD8</strain>
    </source>
</reference>
<name>A0A2U9PUD0_MYCSE</name>
<dbReference type="EMBL" id="CP027541">
    <property type="protein sequence ID" value="AWT54895.1"/>
    <property type="molecule type" value="Genomic_DNA"/>
</dbReference>
<dbReference type="RefSeq" id="WP_003895397.1">
    <property type="nucleotide sequence ID" value="NZ_CP027541.1"/>
</dbReference>
<accession>A0A2U9PUD0</accession>
<proteinExistence type="predicted"/>
<dbReference type="Gene3D" id="3.40.50.300">
    <property type="entry name" value="P-loop containing nucleotide triphosphate hydrolases"/>
    <property type="match status" value="1"/>
</dbReference>
<evidence type="ECO:0000313" key="2">
    <source>
        <dbReference type="Proteomes" id="UP000011200"/>
    </source>
</evidence>
<dbReference type="PANTHER" id="PTHR43883">
    <property type="entry name" value="SLR0207 PROTEIN"/>
    <property type="match status" value="1"/>
</dbReference>
<protein>
    <recommendedName>
        <fullName evidence="3">Adenylate kinase</fullName>
    </recommendedName>
</protein>
<dbReference type="InterPro" id="IPR027417">
    <property type="entry name" value="P-loop_NTPase"/>
</dbReference>